<protein>
    <submittedName>
        <fullName evidence="2">Uncharacterized protein</fullName>
    </submittedName>
</protein>
<dbReference type="Proteomes" id="UP001519460">
    <property type="component" value="Unassembled WGS sequence"/>
</dbReference>
<dbReference type="EMBL" id="JACVVK020000053">
    <property type="protein sequence ID" value="KAK7498046.1"/>
    <property type="molecule type" value="Genomic_DNA"/>
</dbReference>
<name>A0ABD0LFR2_9CAEN</name>
<accession>A0ABD0LFR2</accession>
<keyword evidence="3" id="KW-1185">Reference proteome</keyword>
<evidence type="ECO:0000313" key="2">
    <source>
        <dbReference type="EMBL" id="KAK7498046.1"/>
    </source>
</evidence>
<feature type="non-terminal residue" evidence="2">
    <location>
        <position position="121"/>
    </location>
</feature>
<organism evidence="2 3">
    <name type="scientific">Batillaria attramentaria</name>
    <dbReference type="NCBI Taxonomy" id="370345"/>
    <lineage>
        <taxon>Eukaryota</taxon>
        <taxon>Metazoa</taxon>
        <taxon>Spiralia</taxon>
        <taxon>Lophotrochozoa</taxon>
        <taxon>Mollusca</taxon>
        <taxon>Gastropoda</taxon>
        <taxon>Caenogastropoda</taxon>
        <taxon>Sorbeoconcha</taxon>
        <taxon>Cerithioidea</taxon>
        <taxon>Batillariidae</taxon>
        <taxon>Batillaria</taxon>
    </lineage>
</organism>
<evidence type="ECO:0000256" key="1">
    <source>
        <dbReference type="SAM" id="SignalP"/>
    </source>
</evidence>
<sequence length="121" mass="13784">TCPQLSGFVVTVILLLQVNQNCVADGMCNTYSRHSGAVDCQGLVSSDREFDSLFYYTKCVLGFSARLHRLNMADKNFSTDTTVEIHVQRKMAGKLWKVYPATEENSEVEDFGGIKWWYWKS</sequence>
<proteinExistence type="predicted"/>
<feature type="non-terminal residue" evidence="2">
    <location>
        <position position="1"/>
    </location>
</feature>
<gene>
    <name evidence="2" type="ORF">BaRGS_00010634</name>
</gene>
<keyword evidence="1" id="KW-0732">Signal</keyword>
<evidence type="ECO:0000313" key="3">
    <source>
        <dbReference type="Proteomes" id="UP001519460"/>
    </source>
</evidence>
<feature type="signal peptide" evidence="1">
    <location>
        <begin position="1"/>
        <end position="24"/>
    </location>
</feature>
<feature type="chain" id="PRO_5044884761" evidence="1">
    <location>
        <begin position="25"/>
        <end position="121"/>
    </location>
</feature>
<dbReference type="AlphaFoldDB" id="A0ABD0LFR2"/>
<comment type="caution">
    <text evidence="2">The sequence shown here is derived from an EMBL/GenBank/DDBJ whole genome shotgun (WGS) entry which is preliminary data.</text>
</comment>
<reference evidence="2 3" key="1">
    <citation type="journal article" date="2023" name="Sci. Data">
        <title>Genome assembly of the Korean intertidal mud-creeper Batillaria attramentaria.</title>
        <authorList>
            <person name="Patra A.K."/>
            <person name="Ho P.T."/>
            <person name="Jun S."/>
            <person name="Lee S.J."/>
            <person name="Kim Y."/>
            <person name="Won Y.J."/>
        </authorList>
    </citation>
    <scope>NUCLEOTIDE SEQUENCE [LARGE SCALE GENOMIC DNA]</scope>
    <source>
        <strain evidence="2">Wonlab-2016</strain>
    </source>
</reference>